<proteinExistence type="predicted"/>
<dbReference type="EMBL" id="RPFW01000001">
    <property type="protein sequence ID" value="TVZ05952.1"/>
    <property type="molecule type" value="Genomic_DNA"/>
</dbReference>
<reference evidence="2 3" key="1">
    <citation type="submission" date="2018-11" db="EMBL/GenBank/DDBJ databases">
        <title>Trebonia kvetii gen.nov., sp.nov., a novel acidophilic actinobacterium, and proposal of the new actinobacterial family Treboniaceae fam. nov.</title>
        <authorList>
            <person name="Rapoport D."/>
            <person name="Sagova-Mareckova M."/>
            <person name="Sedlacek I."/>
            <person name="Provaznik J."/>
            <person name="Kralova S."/>
            <person name="Pavlinic D."/>
            <person name="Benes V."/>
            <person name="Kopecky J."/>
        </authorList>
    </citation>
    <scope>NUCLEOTIDE SEQUENCE [LARGE SCALE GENOMIC DNA]</scope>
    <source>
        <strain evidence="2 3">15Tr583</strain>
    </source>
</reference>
<gene>
    <name evidence="2" type="ORF">EAS64_00290</name>
</gene>
<accession>A0A6P2C3F6</accession>
<dbReference type="RefSeq" id="WP_145850705.1">
    <property type="nucleotide sequence ID" value="NZ_RPFW01000001.1"/>
</dbReference>
<dbReference type="AlphaFoldDB" id="A0A6P2C3F6"/>
<feature type="region of interest" description="Disordered" evidence="1">
    <location>
        <begin position="72"/>
        <end position="109"/>
    </location>
</feature>
<feature type="compositionally biased region" description="Basic and acidic residues" evidence="1">
    <location>
        <begin position="77"/>
        <end position="87"/>
    </location>
</feature>
<organism evidence="2 3">
    <name type="scientific">Trebonia kvetii</name>
    <dbReference type="NCBI Taxonomy" id="2480626"/>
    <lineage>
        <taxon>Bacteria</taxon>
        <taxon>Bacillati</taxon>
        <taxon>Actinomycetota</taxon>
        <taxon>Actinomycetes</taxon>
        <taxon>Streptosporangiales</taxon>
        <taxon>Treboniaceae</taxon>
        <taxon>Trebonia</taxon>
    </lineage>
</organism>
<evidence type="ECO:0000313" key="3">
    <source>
        <dbReference type="Proteomes" id="UP000460272"/>
    </source>
</evidence>
<evidence type="ECO:0000256" key="1">
    <source>
        <dbReference type="SAM" id="MobiDB-lite"/>
    </source>
</evidence>
<evidence type="ECO:0000313" key="2">
    <source>
        <dbReference type="EMBL" id="TVZ05952.1"/>
    </source>
</evidence>
<sequence length="109" mass="11500">MNNGTALARRAHSAPRVVSPRNKVTVAFPLSMIRAEKPATMGPGDWISLARLTVSVIGFSLAIRQLARIANASQAVQEHREADREEAGPGTAGSASLDGSGSRHEERVG</sequence>
<keyword evidence="3" id="KW-1185">Reference proteome</keyword>
<protein>
    <submittedName>
        <fullName evidence="2">Uncharacterized protein</fullName>
    </submittedName>
</protein>
<name>A0A6P2C3F6_9ACTN</name>
<dbReference type="Proteomes" id="UP000460272">
    <property type="component" value="Unassembled WGS sequence"/>
</dbReference>
<comment type="caution">
    <text evidence="2">The sequence shown here is derived from an EMBL/GenBank/DDBJ whole genome shotgun (WGS) entry which is preliminary data.</text>
</comment>